<feature type="binding site" evidence="8">
    <location>
        <position position="306"/>
    </location>
    <ligand>
        <name>substrate</name>
    </ligand>
</feature>
<proteinExistence type="inferred from homology"/>
<keyword evidence="3" id="KW-0136">Cellulose degradation</keyword>
<evidence type="ECO:0000256" key="7">
    <source>
        <dbReference type="PIRSR" id="PIRSR617736-1"/>
    </source>
</evidence>
<dbReference type="Pfam" id="PF00232">
    <property type="entry name" value="Glyco_hydro_1"/>
    <property type="match status" value="1"/>
</dbReference>
<dbReference type="PRINTS" id="PR00131">
    <property type="entry name" value="GLHYDRLASE1"/>
</dbReference>
<evidence type="ECO:0000256" key="9">
    <source>
        <dbReference type="RuleBase" id="RU361175"/>
    </source>
</evidence>
<dbReference type="PANTHER" id="PTHR10353">
    <property type="entry name" value="GLYCOSYL HYDROLASE"/>
    <property type="match status" value="1"/>
</dbReference>
<dbReference type="SUPFAM" id="SSF51445">
    <property type="entry name" value="(Trans)glycosidases"/>
    <property type="match status" value="1"/>
</dbReference>
<gene>
    <name evidence="10" type="ORF">FHX49_002077</name>
</gene>
<dbReference type="AlphaFoldDB" id="A0A7W4V436"/>
<keyword evidence="5 9" id="KW-0326">Glycosidase</keyword>
<feature type="active site" description="Proton donor" evidence="7">
    <location>
        <position position="177"/>
    </location>
</feature>
<evidence type="ECO:0000256" key="8">
    <source>
        <dbReference type="PIRSR" id="PIRSR617736-2"/>
    </source>
</evidence>
<accession>A0A7W4V436</accession>
<evidence type="ECO:0000256" key="2">
    <source>
        <dbReference type="ARBA" id="ARBA00022801"/>
    </source>
</evidence>
<feature type="binding site" evidence="8">
    <location>
        <position position="31"/>
    </location>
    <ligand>
        <name>substrate</name>
    </ligand>
</feature>
<evidence type="ECO:0000256" key="4">
    <source>
        <dbReference type="ARBA" id="ARBA00023277"/>
    </source>
</evidence>
<dbReference type="FunFam" id="3.20.20.80:FF:000004">
    <property type="entry name" value="Beta-glucosidase 6-phospho-beta-glucosidase"/>
    <property type="match status" value="1"/>
</dbReference>
<dbReference type="GO" id="GO:0030245">
    <property type="term" value="P:cellulose catabolic process"/>
    <property type="evidence" value="ECO:0007669"/>
    <property type="project" value="UniProtKB-KW"/>
</dbReference>
<comment type="catalytic activity">
    <reaction evidence="9">
        <text>Hydrolysis of terminal, non-reducing beta-D-glucosyl residues with release of beta-D-glucose.</text>
        <dbReference type="EC" id="3.2.1.21"/>
    </reaction>
</comment>
<dbReference type="EMBL" id="JACHWQ010000006">
    <property type="protein sequence ID" value="MBB2976502.1"/>
    <property type="molecule type" value="Genomic_DNA"/>
</dbReference>
<dbReference type="GO" id="GO:0008422">
    <property type="term" value="F:beta-glucosidase activity"/>
    <property type="evidence" value="ECO:0007669"/>
    <property type="project" value="UniProtKB-EC"/>
</dbReference>
<evidence type="ECO:0000256" key="5">
    <source>
        <dbReference type="ARBA" id="ARBA00023295"/>
    </source>
</evidence>
<dbReference type="InterPro" id="IPR017736">
    <property type="entry name" value="Glyco_hydro_1_beta-glucosidase"/>
</dbReference>
<keyword evidence="11" id="KW-1185">Reference proteome</keyword>
<dbReference type="RefSeq" id="WP_206535834.1">
    <property type="nucleotide sequence ID" value="NZ_CP049255.1"/>
</dbReference>
<reference evidence="10 11" key="1">
    <citation type="submission" date="2020-08" db="EMBL/GenBank/DDBJ databases">
        <title>Sequencing the genomes of 1000 actinobacteria strains.</title>
        <authorList>
            <person name="Klenk H.-P."/>
        </authorList>
    </citation>
    <scope>NUCLEOTIDE SEQUENCE [LARGE SCALE GENOMIC DNA]</scope>
    <source>
        <strain evidence="10 11">DSM 27099</strain>
    </source>
</reference>
<dbReference type="EC" id="3.2.1.21" evidence="9"/>
<dbReference type="InterPro" id="IPR001360">
    <property type="entry name" value="Glyco_hydro_1"/>
</dbReference>
<comment type="caution">
    <text evidence="10">The sequence shown here is derived from an EMBL/GenBank/DDBJ whole genome shotgun (WGS) entry which is preliminary data.</text>
</comment>
<dbReference type="InterPro" id="IPR017853">
    <property type="entry name" value="GH"/>
</dbReference>
<evidence type="ECO:0000256" key="1">
    <source>
        <dbReference type="ARBA" id="ARBA00010838"/>
    </source>
</evidence>
<keyword evidence="2 9" id="KW-0378">Hydrolase</keyword>
<evidence type="ECO:0000256" key="6">
    <source>
        <dbReference type="ARBA" id="ARBA00023326"/>
    </source>
</evidence>
<protein>
    <recommendedName>
        <fullName evidence="9">Beta-glucosidase</fullName>
        <ecNumber evidence="9">3.2.1.21</ecNumber>
    </recommendedName>
</protein>
<dbReference type="PANTHER" id="PTHR10353:SF36">
    <property type="entry name" value="LP05116P"/>
    <property type="match status" value="1"/>
</dbReference>
<dbReference type="NCBIfam" id="TIGR03356">
    <property type="entry name" value="BGL"/>
    <property type="match status" value="1"/>
</dbReference>
<dbReference type="Gene3D" id="3.20.20.80">
    <property type="entry name" value="Glycosidases"/>
    <property type="match status" value="1"/>
</dbReference>
<feature type="binding site" evidence="8">
    <location>
        <position position="176"/>
    </location>
    <ligand>
        <name>substrate</name>
    </ligand>
</feature>
<evidence type="ECO:0000256" key="3">
    <source>
        <dbReference type="ARBA" id="ARBA00023001"/>
    </source>
</evidence>
<keyword evidence="6" id="KW-0624">Polysaccharide degradation</keyword>
<evidence type="ECO:0000313" key="10">
    <source>
        <dbReference type="EMBL" id="MBB2976502.1"/>
    </source>
</evidence>
<dbReference type="Proteomes" id="UP000529310">
    <property type="component" value="Unassembled WGS sequence"/>
</dbReference>
<evidence type="ECO:0000313" key="11">
    <source>
        <dbReference type="Proteomes" id="UP000529310"/>
    </source>
</evidence>
<keyword evidence="4" id="KW-0119">Carbohydrate metabolism</keyword>
<sequence length="485" mass="53753">MGITESESHHGRPGMSFPADFIIGSATASYQVEGAVNEGGRGPSIWDTFSHTPGRTWNGDTGDVADDHFHRWESDLDIMADMGLQAYRFSIAWPRLQSTGRGPVNAEGVRFYSKLIDGLLARGIRPIATLYHWDLPQELEDAGGWPVRDTALRFAEYAARTVEQLGDRVHIWTTLNEPWCSAYLGYGSGAHAPGRTSGADALAAVHHLNLAHGLAVPEIRHAATNSPDVSVTLNFHVPRGVHDTSPEAIRRVDALANRAFTSPILRGRYDEDLLADTVGVTDWGFVHDEDLAAIHQPIDVLGVNYYSTVTVRMWDGVSPREQNDGHKMVGGSPWPGGDSIEFLAQDGPFTDMGWNIAPDGLEDLLVHLHEEFPDQPLMITENGAAFPDDLVVIGSEKRVVDSERVDYLQRHFAAAERAISRGVDLRGYLVWSLLDNFEWGYGYAKRFGIVYVDFDTQQRVLKDSARWLRQLLADRREATQKDAAS</sequence>
<name>A0A7W4V436_9MICO</name>
<organism evidence="10 11">
    <name type="scientific">Microbacterium endophyticum</name>
    <dbReference type="NCBI Taxonomy" id="1526412"/>
    <lineage>
        <taxon>Bacteria</taxon>
        <taxon>Bacillati</taxon>
        <taxon>Actinomycetota</taxon>
        <taxon>Actinomycetes</taxon>
        <taxon>Micrococcales</taxon>
        <taxon>Microbacteriaceae</taxon>
        <taxon>Microbacterium</taxon>
    </lineage>
</organism>
<feature type="binding site" evidence="8">
    <location>
        <position position="431"/>
    </location>
    <ligand>
        <name>substrate</name>
    </ligand>
</feature>
<comment type="similarity">
    <text evidence="1 9">Belongs to the glycosyl hydrolase 1 family.</text>
</comment>
<feature type="active site" description="Nucleophile" evidence="7">
    <location>
        <position position="381"/>
    </location>
</feature>
<dbReference type="GO" id="GO:0005829">
    <property type="term" value="C:cytosol"/>
    <property type="evidence" value="ECO:0007669"/>
    <property type="project" value="TreeGrafter"/>
</dbReference>
<feature type="binding site" evidence="8">
    <location>
        <begin position="438"/>
        <end position="439"/>
    </location>
    <ligand>
        <name>substrate</name>
    </ligand>
</feature>
<feature type="binding site" evidence="8">
    <location>
        <position position="132"/>
    </location>
    <ligand>
        <name>substrate</name>
    </ligand>
</feature>